<dbReference type="Proteomes" id="UP001062846">
    <property type="component" value="Chromosome 8"/>
</dbReference>
<keyword evidence="2" id="KW-1185">Reference proteome</keyword>
<organism evidence="1 2">
    <name type="scientific">Rhododendron molle</name>
    <name type="common">Chinese azalea</name>
    <name type="synonym">Azalea mollis</name>
    <dbReference type="NCBI Taxonomy" id="49168"/>
    <lineage>
        <taxon>Eukaryota</taxon>
        <taxon>Viridiplantae</taxon>
        <taxon>Streptophyta</taxon>
        <taxon>Embryophyta</taxon>
        <taxon>Tracheophyta</taxon>
        <taxon>Spermatophyta</taxon>
        <taxon>Magnoliopsida</taxon>
        <taxon>eudicotyledons</taxon>
        <taxon>Gunneridae</taxon>
        <taxon>Pentapetalae</taxon>
        <taxon>asterids</taxon>
        <taxon>Ericales</taxon>
        <taxon>Ericaceae</taxon>
        <taxon>Ericoideae</taxon>
        <taxon>Rhodoreae</taxon>
        <taxon>Rhododendron</taxon>
    </lineage>
</organism>
<protein>
    <submittedName>
        <fullName evidence="1">Uncharacterized protein</fullName>
    </submittedName>
</protein>
<dbReference type="EMBL" id="CM046395">
    <property type="protein sequence ID" value="KAI8540742.1"/>
    <property type="molecule type" value="Genomic_DNA"/>
</dbReference>
<evidence type="ECO:0000313" key="1">
    <source>
        <dbReference type="EMBL" id="KAI8540742.1"/>
    </source>
</evidence>
<proteinExistence type="predicted"/>
<reference evidence="1" key="1">
    <citation type="submission" date="2022-02" db="EMBL/GenBank/DDBJ databases">
        <title>Plant Genome Project.</title>
        <authorList>
            <person name="Zhang R.-G."/>
        </authorList>
    </citation>
    <scope>NUCLEOTIDE SEQUENCE</scope>
    <source>
        <strain evidence="1">AT1</strain>
    </source>
</reference>
<evidence type="ECO:0000313" key="2">
    <source>
        <dbReference type="Proteomes" id="UP001062846"/>
    </source>
</evidence>
<accession>A0ACC0MID0</accession>
<sequence length="86" mass="9737">MICVCSMICDFSFFDLWMSTQSMVLELVTGVIMKASKKHSNSDFLRAHRSQSITSALNDAGGQTTRMDTGKEYYPYTQKKRPTVTN</sequence>
<comment type="caution">
    <text evidence="1">The sequence shown here is derived from an EMBL/GenBank/DDBJ whole genome shotgun (WGS) entry which is preliminary data.</text>
</comment>
<gene>
    <name evidence="1" type="ORF">RHMOL_Rhmol08G0009400</name>
</gene>
<name>A0ACC0MID0_RHOML</name>